<evidence type="ECO:0000256" key="4">
    <source>
        <dbReference type="SAM" id="Phobius"/>
    </source>
</evidence>
<accession>A0A968GG05</accession>
<feature type="transmembrane region" description="Helical" evidence="4">
    <location>
        <begin position="343"/>
        <end position="363"/>
    </location>
</feature>
<dbReference type="EMBL" id="JAATLM010000001">
    <property type="protein sequence ID" value="NIZ69881.1"/>
    <property type="molecule type" value="Genomic_DNA"/>
</dbReference>
<dbReference type="RefSeq" id="WP_167695953.1">
    <property type="nucleotide sequence ID" value="NZ_CP118181.1"/>
</dbReference>
<dbReference type="PANTHER" id="PTHR13778">
    <property type="entry name" value="GLYCOSYLTRANSFERASE 8 DOMAIN-CONTAINING PROTEIN"/>
    <property type="match status" value="1"/>
</dbReference>
<dbReference type="AlphaFoldDB" id="A0A968GG05"/>
<keyword evidence="3" id="KW-0479">Metal-binding</keyword>
<evidence type="ECO:0000313" key="6">
    <source>
        <dbReference type="Proteomes" id="UP000778951"/>
    </source>
</evidence>
<dbReference type="Proteomes" id="UP000778951">
    <property type="component" value="Unassembled WGS sequence"/>
</dbReference>
<evidence type="ECO:0000256" key="3">
    <source>
        <dbReference type="ARBA" id="ARBA00022723"/>
    </source>
</evidence>
<dbReference type="PANTHER" id="PTHR13778:SF47">
    <property type="entry name" value="LIPOPOLYSACCHARIDE 1,3-GALACTOSYLTRANSFERASE"/>
    <property type="match status" value="1"/>
</dbReference>
<comment type="caution">
    <text evidence="5">The sequence shown here is derived from an EMBL/GenBank/DDBJ whole genome shotgun (WGS) entry which is preliminary data.</text>
</comment>
<reference evidence="5" key="1">
    <citation type="submission" date="2020-03" db="EMBL/GenBank/DDBJ databases">
        <title>Spirochaetal bacteria isolated from arthropods constitute a novel genus Entomospira genus novum within the order Spirochaetales.</title>
        <authorList>
            <person name="Grana-Miraglia L."/>
            <person name="Sikutova S."/>
            <person name="Fingerle V."/>
            <person name="Sing A."/>
            <person name="Castillo-Ramirez S."/>
            <person name="Margos G."/>
            <person name="Rudolf I."/>
        </authorList>
    </citation>
    <scope>NUCLEOTIDE SEQUENCE</scope>
    <source>
        <strain evidence="5">BR149</strain>
    </source>
</reference>
<name>A0A968GG05_9SPIO</name>
<evidence type="ECO:0000256" key="1">
    <source>
        <dbReference type="ARBA" id="ARBA00022676"/>
    </source>
</evidence>
<dbReference type="Pfam" id="PF01501">
    <property type="entry name" value="Glyco_transf_8"/>
    <property type="match status" value="1"/>
</dbReference>
<proteinExistence type="predicted"/>
<dbReference type="SUPFAM" id="SSF53448">
    <property type="entry name" value="Nucleotide-diphospho-sugar transferases"/>
    <property type="match status" value="1"/>
</dbReference>
<keyword evidence="2" id="KW-0808">Transferase</keyword>
<evidence type="ECO:0000256" key="2">
    <source>
        <dbReference type="ARBA" id="ARBA00022679"/>
    </source>
</evidence>
<gene>
    <name evidence="5" type="ORF">HCT48_06630</name>
</gene>
<dbReference type="GO" id="GO:0016757">
    <property type="term" value="F:glycosyltransferase activity"/>
    <property type="evidence" value="ECO:0007669"/>
    <property type="project" value="UniProtKB-KW"/>
</dbReference>
<protein>
    <submittedName>
        <fullName evidence="5">Glycosyltransferase family 8 protein</fullName>
    </submittedName>
</protein>
<dbReference type="InterPro" id="IPR029044">
    <property type="entry name" value="Nucleotide-diphossugar_trans"/>
</dbReference>
<keyword evidence="4" id="KW-0812">Transmembrane</keyword>
<keyword evidence="1" id="KW-0328">Glycosyltransferase</keyword>
<keyword evidence="6" id="KW-1185">Reference proteome</keyword>
<organism evidence="5 6">
    <name type="scientific">Entomospira culicis</name>
    <dbReference type="NCBI Taxonomy" id="2719989"/>
    <lineage>
        <taxon>Bacteria</taxon>
        <taxon>Pseudomonadati</taxon>
        <taxon>Spirochaetota</taxon>
        <taxon>Spirochaetia</taxon>
        <taxon>Spirochaetales</taxon>
        <taxon>Spirochaetaceae</taxon>
        <taxon>Entomospira</taxon>
    </lineage>
</organism>
<dbReference type="GO" id="GO:0046872">
    <property type="term" value="F:metal ion binding"/>
    <property type="evidence" value="ECO:0007669"/>
    <property type="project" value="UniProtKB-KW"/>
</dbReference>
<sequence length="365" mass="42004">MRMPIAYAINDGYTKPLMAQLVALYEHAKKETIYDLYILNYQLKEENRKLITNLVGELKTEAKVTFLDITDAEYKQIPLLGQWPKETDFRGFLPRLLPDIDVLLYLDADTLVIEDLAHLMNIDLDGYYYAGCRDIFDHNKQILNLACVESNHKVVDLVLNYNYINAGVLLMNLAYLRQNNFSQDFLQVLKKGVDAQVLGCPDQDVINYLAIKDGVNRIYYLPANYNSLYLFGAHHKEQRITFDAESATCDDLKFHAGIARRNQLVRDPSLIRDKIIIFHLSGLSPWRSTRPRDEFVPMFKPYADRVGLEIPPLKKRYQNTNFHIIKNSLRGKNIYKLHRKIKVALLFALGVGFVLGLISTISIGT</sequence>
<dbReference type="Gene3D" id="3.90.550.10">
    <property type="entry name" value="Spore Coat Polysaccharide Biosynthesis Protein SpsA, Chain A"/>
    <property type="match status" value="1"/>
</dbReference>
<keyword evidence="4" id="KW-1133">Transmembrane helix</keyword>
<dbReference type="CDD" id="cd04194">
    <property type="entry name" value="GT8_A4GalT_like"/>
    <property type="match status" value="1"/>
</dbReference>
<dbReference type="InterPro" id="IPR050748">
    <property type="entry name" value="Glycosyltrans_8_dom-fam"/>
</dbReference>
<evidence type="ECO:0000313" key="5">
    <source>
        <dbReference type="EMBL" id="NIZ69881.1"/>
    </source>
</evidence>
<keyword evidence="4" id="KW-0472">Membrane</keyword>
<dbReference type="InterPro" id="IPR002495">
    <property type="entry name" value="Glyco_trans_8"/>
</dbReference>